<comment type="caution">
    <text evidence="1">The sequence shown here is derived from an EMBL/GenBank/DDBJ whole genome shotgun (WGS) entry which is preliminary data.</text>
</comment>
<gene>
    <name evidence="1" type="ORF">FPANT_8058</name>
</gene>
<accession>A0A8H5P0P1</accession>
<dbReference type="AlphaFoldDB" id="A0A8H5P0P1"/>
<evidence type="ECO:0000313" key="1">
    <source>
        <dbReference type="EMBL" id="KAF5583823.1"/>
    </source>
</evidence>
<name>A0A8H5P0P1_9HYPO</name>
<dbReference type="EMBL" id="JAAOAR010000398">
    <property type="protein sequence ID" value="KAF5583823.1"/>
    <property type="molecule type" value="Genomic_DNA"/>
</dbReference>
<dbReference type="SUPFAM" id="SSF56801">
    <property type="entry name" value="Acetyl-CoA synthetase-like"/>
    <property type="match status" value="1"/>
</dbReference>
<sequence>MNIFPSITGPAPNGTEVQIWPDLREAHDAVCNKGISRADISAKFPHLNFSECPQEWDHPPHSIEAATIRAERVRRRLKELSKVYNNIVLVTHRGFIAFLVKGDRYDVCETHSYRFGTDEETEADSLRFGVNVDTKAQQDFGPTLLVPHTNAYKTASIPAYRVFPNFTDLSRYTLSFLIILPPVAPLRIQALEASSHWPALLYTAHWFPGDDELTEAAFDNEGYYKTGDLAELRDGQYWFRGRASSDCRTSLLTSFSKSFNMPADESNTLRMVELVFDSFESRS</sequence>
<evidence type="ECO:0000313" key="2">
    <source>
        <dbReference type="Proteomes" id="UP000544095"/>
    </source>
</evidence>
<dbReference type="Gene3D" id="3.40.50.1240">
    <property type="entry name" value="Phosphoglycerate mutase-like"/>
    <property type="match status" value="1"/>
</dbReference>
<organism evidence="1 2">
    <name type="scientific">Fusarium pseudoanthophilum</name>
    <dbReference type="NCBI Taxonomy" id="48495"/>
    <lineage>
        <taxon>Eukaryota</taxon>
        <taxon>Fungi</taxon>
        <taxon>Dikarya</taxon>
        <taxon>Ascomycota</taxon>
        <taxon>Pezizomycotina</taxon>
        <taxon>Sordariomycetes</taxon>
        <taxon>Hypocreomycetidae</taxon>
        <taxon>Hypocreales</taxon>
        <taxon>Nectriaceae</taxon>
        <taxon>Fusarium</taxon>
        <taxon>Fusarium fujikuroi species complex</taxon>
    </lineage>
</organism>
<dbReference type="SUPFAM" id="SSF53254">
    <property type="entry name" value="Phosphoglycerate mutase-like"/>
    <property type="match status" value="1"/>
</dbReference>
<reference evidence="1 2" key="1">
    <citation type="submission" date="2020-05" db="EMBL/GenBank/DDBJ databases">
        <title>Identification and distribution of gene clusters putatively required for synthesis of sphingolipid metabolism inhibitors in phylogenetically diverse species of the filamentous fungus Fusarium.</title>
        <authorList>
            <person name="Kim H.-S."/>
            <person name="Busman M."/>
            <person name="Brown D.W."/>
            <person name="Divon H."/>
            <person name="Uhlig S."/>
            <person name="Proctor R.H."/>
        </authorList>
    </citation>
    <scope>NUCLEOTIDE SEQUENCE [LARGE SCALE GENOMIC DNA]</scope>
    <source>
        <strain evidence="1 2">NRRL 25211</strain>
    </source>
</reference>
<protein>
    <submittedName>
        <fullName evidence="1">Phosphoglycerate mutase</fullName>
    </submittedName>
</protein>
<dbReference type="Pfam" id="PF00300">
    <property type="entry name" value="His_Phos_1"/>
    <property type="match status" value="1"/>
</dbReference>
<dbReference type="InterPro" id="IPR029033">
    <property type="entry name" value="His_PPase_superfam"/>
</dbReference>
<keyword evidence="2" id="KW-1185">Reference proteome</keyword>
<dbReference type="InterPro" id="IPR013078">
    <property type="entry name" value="His_Pase_superF_clade-1"/>
</dbReference>
<dbReference type="Gene3D" id="2.30.38.10">
    <property type="entry name" value="Luciferase, Domain 3"/>
    <property type="match status" value="1"/>
</dbReference>
<dbReference type="Proteomes" id="UP000544095">
    <property type="component" value="Unassembled WGS sequence"/>
</dbReference>
<proteinExistence type="predicted"/>